<proteinExistence type="inferred from homology"/>
<dbReference type="EMBL" id="LR134356">
    <property type="protein sequence ID" value="VEG58524.1"/>
    <property type="molecule type" value="Genomic_DNA"/>
</dbReference>
<dbReference type="InterPro" id="IPR025110">
    <property type="entry name" value="AMP-bd_C"/>
</dbReference>
<dbReference type="Proteomes" id="UP000279306">
    <property type="component" value="Chromosome"/>
</dbReference>
<evidence type="ECO:0000313" key="6">
    <source>
        <dbReference type="Proteomes" id="UP000279306"/>
    </source>
</evidence>
<organism evidence="5 6">
    <name type="scientific">Mycolicibacterium aurum</name>
    <name type="common">Mycobacterium aurum</name>
    <dbReference type="NCBI Taxonomy" id="1791"/>
    <lineage>
        <taxon>Bacteria</taxon>
        <taxon>Bacillati</taxon>
        <taxon>Actinomycetota</taxon>
        <taxon>Actinomycetes</taxon>
        <taxon>Mycobacteriales</taxon>
        <taxon>Mycobacteriaceae</taxon>
        <taxon>Mycolicibacterium</taxon>
    </lineage>
</organism>
<dbReference type="AlphaFoldDB" id="A0A3S4U2B0"/>
<evidence type="ECO:0000256" key="2">
    <source>
        <dbReference type="ARBA" id="ARBA00022598"/>
    </source>
</evidence>
<keyword evidence="2 5" id="KW-0436">Ligase</keyword>
<evidence type="ECO:0000259" key="4">
    <source>
        <dbReference type="Pfam" id="PF13193"/>
    </source>
</evidence>
<dbReference type="PANTHER" id="PTHR43201">
    <property type="entry name" value="ACYL-COA SYNTHETASE"/>
    <property type="match status" value="1"/>
</dbReference>
<dbReference type="GO" id="GO:0031956">
    <property type="term" value="F:medium-chain fatty acid-CoA ligase activity"/>
    <property type="evidence" value="ECO:0007669"/>
    <property type="project" value="TreeGrafter"/>
</dbReference>
<sequence>MTTIADHPPHATALIVGADREVLTYARLHDAVGEVSRTLLGHGLRTGDVVAVLAENTVEFVVALLGAARAGLAVAPMDPALPEAGIRSRLDMSGARVVLAGPVPAAESLAGQRVWKVRGLRVHADGPPRTAAPPVGLTPDDVLIMFTSGTTGTPKMVPWTRQALGASVATIAHTYGLTSGDATVAVMPLFHGHGLVAALLTSLSGGAAVLLPAGGRFSAGTFWDDMAAAGATWYTAVPTIHRIVLDRVDDRDVGALRFVRSCSAPLAPELAARMESVYGVPVLAAYGMTEATHHVTGCTPADSAAVRRTTVGVPTGARATIVDGEVWLSGPTVARGYLGDPARSDGAFTDGWLRTGDLGTLDDRGNLAITGRIKNVINRGGEKISPEHVEQILAGYPGVAQAAVFGMPDTVYGERVAAAVVAAAGTRFSEADLGSYTRTRLAKYEVPERLSIVERLPLTAKGDVDRTALREAIS</sequence>
<keyword evidence="6" id="KW-1185">Reference proteome</keyword>
<dbReference type="Gene3D" id="3.40.50.12780">
    <property type="entry name" value="N-terminal domain of ligase-like"/>
    <property type="match status" value="1"/>
</dbReference>
<dbReference type="Pfam" id="PF00501">
    <property type="entry name" value="AMP-binding"/>
    <property type="match status" value="1"/>
</dbReference>
<dbReference type="KEGG" id="mauu:NCTC10437_05556"/>
<dbReference type="InterPro" id="IPR045851">
    <property type="entry name" value="AMP-bd_C_sf"/>
</dbReference>
<dbReference type="Gene3D" id="3.30.300.30">
    <property type="match status" value="1"/>
</dbReference>
<dbReference type="PANTHER" id="PTHR43201:SF5">
    <property type="entry name" value="MEDIUM-CHAIN ACYL-COA LIGASE ACSF2, MITOCHONDRIAL"/>
    <property type="match status" value="1"/>
</dbReference>
<dbReference type="InterPro" id="IPR000873">
    <property type="entry name" value="AMP-dep_synth/lig_dom"/>
</dbReference>
<feature type="domain" description="AMP-dependent synthetase/ligase" evidence="3">
    <location>
        <begin position="5"/>
        <end position="338"/>
    </location>
</feature>
<accession>A0A3S4U2B0</accession>
<feature type="domain" description="AMP-binding enzyme C-terminal" evidence="4">
    <location>
        <begin position="389"/>
        <end position="462"/>
    </location>
</feature>
<gene>
    <name evidence="5" type="primary">trsA_2</name>
    <name evidence="5" type="ORF">NCTC10437_05556</name>
</gene>
<protein>
    <submittedName>
        <fullName evidence="5">Acyl-CoA synthetase (AMP-forming)/AMP-acid ligase II</fullName>
        <ecNumber evidence="5">6.3.2.-</ecNumber>
    </submittedName>
</protein>
<evidence type="ECO:0000313" key="5">
    <source>
        <dbReference type="EMBL" id="VEG58524.1"/>
    </source>
</evidence>
<dbReference type="InterPro" id="IPR020845">
    <property type="entry name" value="AMP-binding_CS"/>
</dbReference>
<dbReference type="PROSITE" id="PS00455">
    <property type="entry name" value="AMP_BINDING"/>
    <property type="match status" value="1"/>
</dbReference>
<dbReference type="GO" id="GO:0006631">
    <property type="term" value="P:fatty acid metabolic process"/>
    <property type="evidence" value="ECO:0007669"/>
    <property type="project" value="TreeGrafter"/>
</dbReference>
<dbReference type="STRING" id="1791.GCA_001049355_05607"/>
<dbReference type="EC" id="6.3.2.-" evidence="5"/>
<comment type="similarity">
    <text evidence="1">Belongs to the ATP-dependent AMP-binding enzyme family.</text>
</comment>
<dbReference type="RefSeq" id="WP_048635433.1">
    <property type="nucleotide sequence ID" value="NZ_CVQQ01000032.1"/>
</dbReference>
<dbReference type="OrthoDB" id="9803968at2"/>
<dbReference type="Pfam" id="PF13193">
    <property type="entry name" value="AMP-binding_C"/>
    <property type="match status" value="1"/>
</dbReference>
<dbReference type="SUPFAM" id="SSF56801">
    <property type="entry name" value="Acetyl-CoA synthetase-like"/>
    <property type="match status" value="1"/>
</dbReference>
<reference evidence="5 6" key="1">
    <citation type="submission" date="2018-12" db="EMBL/GenBank/DDBJ databases">
        <authorList>
            <consortium name="Pathogen Informatics"/>
        </authorList>
    </citation>
    <scope>NUCLEOTIDE SEQUENCE [LARGE SCALE GENOMIC DNA]</scope>
    <source>
        <strain evidence="5 6">NCTC10437</strain>
    </source>
</reference>
<evidence type="ECO:0000256" key="1">
    <source>
        <dbReference type="ARBA" id="ARBA00006432"/>
    </source>
</evidence>
<name>A0A3S4U2B0_MYCAU</name>
<evidence type="ECO:0000259" key="3">
    <source>
        <dbReference type="Pfam" id="PF00501"/>
    </source>
</evidence>
<dbReference type="InterPro" id="IPR042099">
    <property type="entry name" value="ANL_N_sf"/>
</dbReference>